<keyword evidence="2" id="KW-0732">Signal</keyword>
<name>A0AAD5G2P9_AMBAR</name>
<dbReference type="EMBL" id="JAMZMK010011926">
    <property type="protein sequence ID" value="KAI7725503.1"/>
    <property type="molecule type" value="Genomic_DNA"/>
</dbReference>
<organism evidence="7 8">
    <name type="scientific">Ambrosia artemisiifolia</name>
    <name type="common">Common ragweed</name>
    <dbReference type="NCBI Taxonomy" id="4212"/>
    <lineage>
        <taxon>Eukaryota</taxon>
        <taxon>Viridiplantae</taxon>
        <taxon>Streptophyta</taxon>
        <taxon>Embryophyta</taxon>
        <taxon>Tracheophyta</taxon>
        <taxon>Spermatophyta</taxon>
        <taxon>Magnoliopsida</taxon>
        <taxon>eudicotyledons</taxon>
        <taxon>Gunneridae</taxon>
        <taxon>Pentapetalae</taxon>
        <taxon>asterids</taxon>
        <taxon>campanulids</taxon>
        <taxon>Asterales</taxon>
        <taxon>Asteraceae</taxon>
        <taxon>Asteroideae</taxon>
        <taxon>Heliantheae alliance</taxon>
        <taxon>Heliantheae</taxon>
        <taxon>Ambrosia</taxon>
    </lineage>
</organism>
<evidence type="ECO:0000256" key="4">
    <source>
        <dbReference type="ARBA" id="ARBA00023157"/>
    </source>
</evidence>
<dbReference type="SUPFAM" id="SSF51445">
    <property type="entry name" value="(Trans)glycosidases"/>
    <property type="match status" value="1"/>
</dbReference>
<dbReference type="InterPro" id="IPR017853">
    <property type="entry name" value="GH"/>
</dbReference>
<gene>
    <name evidence="7" type="ORF">M8C21_007045</name>
</gene>
<proteinExistence type="predicted"/>
<keyword evidence="4" id="KW-1015">Disulfide bond</keyword>
<dbReference type="InterPro" id="IPR050542">
    <property type="entry name" value="Glycosyl_Hydrlase18_Chitinase"/>
</dbReference>
<dbReference type="PANTHER" id="PTHR45708:SF22">
    <property type="entry name" value="ACIDIC ENDOCHITINASE"/>
    <property type="match status" value="1"/>
</dbReference>
<reference evidence="7" key="1">
    <citation type="submission" date="2022-06" db="EMBL/GenBank/DDBJ databases">
        <title>Uncovering the hologenomic basis of an extraordinary plant invasion.</title>
        <authorList>
            <person name="Bieker V.C."/>
            <person name="Martin M.D."/>
            <person name="Gilbert T."/>
            <person name="Hodgins K."/>
            <person name="Battlay P."/>
            <person name="Petersen B."/>
            <person name="Wilson J."/>
        </authorList>
    </citation>
    <scope>NUCLEOTIDE SEQUENCE</scope>
    <source>
        <strain evidence="7">AA19_3_7</strain>
        <tissue evidence="7">Leaf</tissue>
    </source>
</reference>
<dbReference type="GO" id="GO:0006032">
    <property type="term" value="P:chitin catabolic process"/>
    <property type="evidence" value="ECO:0007669"/>
    <property type="project" value="UniProtKB-KW"/>
</dbReference>
<evidence type="ECO:0000256" key="2">
    <source>
        <dbReference type="ARBA" id="ARBA00022729"/>
    </source>
</evidence>
<evidence type="ECO:0000256" key="1">
    <source>
        <dbReference type="ARBA" id="ARBA00000822"/>
    </source>
</evidence>
<dbReference type="Gene3D" id="3.20.20.80">
    <property type="entry name" value="Glycosidases"/>
    <property type="match status" value="1"/>
</dbReference>
<dbReference type="Proteomes" id="UP001206925">
    <property type="component" value="Unassembled WGS sequence"/>
</dbReference>
<keyword evidence="6" id="KW-0624">Polysaccharide degradation</keyword>
<evidence type="ECO:0000256" key="5">
    <source>
        <dbReference type="ARBA" id="ARBA00023277"/>
    </source>
</evidence>
<dbReference type="PANTHER" id="PTHR45708">
    <property type="entry name" value="ENDOCHITINASE"/>
    <property type="match status" value="1"/>
</dbReference>
<evidence type="ECO:0000313" key="8">
    <source>
        <dbReference type="Proteomes" id="UP001206925"/>
    </source>
</evidence>
<accession>A0AAD5G2P9</accession>
<comment type="catalytic activity">
    <reaction evidence="1">
        <text>Random endo-hydrolysis of N-acetyl-beta-D-glucosaminide (1-&gt;4)-beta-linkages in chitin and chitodextrins.</text>
        <dbReference type="EC" id="3.2.1.14"/>
    </reaction>
</comment>
<dbReference type="GO" id="GO:0000272">
    <property type="term" value="P:polysaccharide catabolic process"/>
    <property type="evidence" value="ECO:0007669"/>
    <property type="project" value="UniProtKB-KW"/>
</dbReference>
<dbReference type="GO" id="GO:0008843">
    <property type="term" value="F:endochitinase activity"/>
    <property type="evidence" value="ECO:0007669"/>
    <property type="project" value="UniProtKB-EC"/>
</dbReference>
<keyword evidence="3" id="KW-0146">Chitin degradation</keyword>
<evidence type="ECO:0000256" key="6">
    <source>
        <dbReference type="ARBA" id="ARBA00023326"/>
    </source>
</evidence>
<sequence length="134" mass="15236">MASSTKKGHLKPHVPPETTNIAFLNIFGNSQTPVLNLAGHCDPASTCSSLTSQIQACQTQGVKHISFYWELKTNYFWRAAGNADALLARWNEWTQLNTNQIFLGVPDALTSQEFYQVWWSHVVRQVQRSTEWIQ</sequence>
<keyword evidence="8" id="KW-1185">Reference proteome</keyword>
<evidence type="ECO:0000256" key="3">
    <source>
        <dbReference type="ARBA" id="ARBA00023024"/>
    </source>
</evidence>
<evidence type="ECO:0000313" key="7">
    <source>
        <dbReference type="EMBL" id="KAI7725503.1"/>
    </source>
</evidence>
<protein>
    <submittedName>
        <fullName evidence="7">Uncharacterized protein</fullName>
    </submittedName>
</protein>
<dbReference type="AlphaFoldDB" id="A0AAD5G2P9"/>
<keyword evidence="5" id="KW-0119">Carbohydrate metabolism</keyword>
<dbReference type="GO" id="GO:0005576">
    <property type="term" value="C:extracellular region"/>
    <property type="evidence" value="ECO:0007669"/>
    <property type="project" value="TreeGrafter"/>
</dbReference>
<comment type="caution">
    <text evidence="7">The sequence shown here is derived from an EMBL/GenBank/DDBJ whole genome shotgun (WGS) entry which is preliminary data.</text>
</comment>